<dbReference type="SMART" id="SM00277">
    <property type="entry name" value="GRAN"/>
    <property type="match status" value="1"/>
</dbReference>
<evidence type="ECO:0000256" key="6">
    <source>
        <dbReference type="ARBA" id="ARBA00023145"/>
    </source>
</evidence>
<dbReference type="PRINTS" id="PR00705">
    <property type="entry name" value="PAPAIN"/>
</dbReference>
<evidence type="ECO:0000256" key="7">
    <source>
        <dbReference type="ARBA" id="ARBA00023157"/>
    </source>
</evidence>
<feature type="domain" description="Cathepsin propeptide inhibitor" evidence="12">
    <location>
        <begin position="81"/>
        <end position="141"/>
    </location>
</feature>
<organism evidence="13 14">
    <name type="scientific">Urochloa decumbens</name>
    <dbReference type="NCBI Taxonomy" id="240449"/>
    <lineage>
        <taxon>Eukaryota</taxon>
        <taxon>Viridiplantae</taxon>
        <taxon>Streptophyta</taxon>
        <taxon>Embryophyta</taxon>
        <taxon>Tracheophyta</taxon>
        <taxon>Spermatophyta</taxon>
        <taxon>Magnoliopsida</taxon>
        <taxon>Liliopsida</taxon>
        <taxon>Poales</taxon>
        <taxon>Poaceae</taxon>
        <taxon>PACMAD clade</taxon>
        <taxon>Panicoideae</taxon>
        <taxon>Panicodae</taxon>
        <taxon>Paniceae</taxon>
        <taxon>Melinidinae</taxon>
        <taxon>Urochloa</taxon>
    </lineage>
</organism>
<dbReference type="InterPro" id="IPR025660">
    <property type="entry name" value="Pept_his_AS"/>
</dbReference>
<sequence length="501" mass="54377">METKGRPPPPLPLSLRCSHPPPAPSSSSANRLLIAATGMGTYSTASLTAAALLLLVSLAAAADMSIVSYGERSEEETRRMYAEWMVTHGKTYNAIGEEERRYEVFKDNLRYIDAHNAAADAGVHSFRLGLNRFADLTNEEYRATYLGVRNKPQRERKLSARYLAGDNEELPESVDWVAKGAVVDVKDQGSCGSCWAFSTIAAVEGINQIVTGDLISLSEQELVDCDTSYNQGCNGGLMDYAFEFIINNGGIDTEDDYPYKGRDTRCDVNRKNAKVVTIDSYEDVPVNSEKSLQKAVANQPVSVAIEASGRAFQLYSSGIFTGRCGTALDHGVTAVGYGTENGKDYWIVKNSWGSSWGESGYIRMERNIKASSGKCGIAVEPSYPLKKGANPPNPGPTPPSPTPPPSVCDNYYSCPESTTCCCIYEYGKYCFSWGCCPLEGATCCDDHYSCCPHDYPICNVKQGTCLMGKDSPLSVKALKRTLAKPHWAFSGNAVDGMKSSA</sequence>
<dbReference type="Pfam" id="PF08246">
    <property type="entry name" value="Inhibitor_I29"/>
    <property type="match status" value="1"/>
</dbReference>
<dbReference type="InterPro" id="IPR038765">
    <property type="entry name" value="Papain-like_cys_pep_sf"/>
</dbReference>
<dbReference type="InterPro" id="IPR013201">
    <property type="entry name" value="Prot_inhib_I29"/>
</dbReference>
<dbReference type="SUPFAM" id="SSF54001">
    <property type="entry name" value="Cysteine proteinases"/>
    <property type="match status" value="1"/>
</dbReference>
<dbReference type="SMART" id="SM00645">
    <property type="entry name" value="Pept_C1"/>
    <property type="match status" value="1"/>
</dbReference>
<keyword evidence="3" id="KW-0732">Signal</keyword>
<evidence type="ECO:0000256" key="8">
    <source>
        <dbReference type="ARBA" id="ARBA00023180"/>
    </source>
</evidence>
<dbReference type="GO" id="GO:0006508">
    <property type="term" value="P:proteolysis"/>
    <property type="evidence" value="ECO:0007669"/>
    <property type="project" value="UniProtKB-KW"/>
</dbReference>
<dbReference type="PROSITE" id="PS00139">
    <property type="entry name" value="THIOL_PROTEASE_CYS"/>
    <property type="match status" value="1"/>
</dbReference>
<gene>
    <name evidence="13" type="ORF">URODEC1_LOCUS77879</name>
</gene>
<dbReference type="CDD" id="cd02248">
    <property type="entry name" value="Peptidase_C1A"/>
    <property type="match status" value="1"/>
</dbReference>
<evidence type="ECO:0000313" key="14">
    <source>
        <dbReference type="Proteomes" id="UP001497457"/>
    </source>
</evidence>
<evidence type="ECO:0000259" key="12">
    <source>
        <dbReference type="SMART" id="SM00848"/>
    </source>
</evidence>
<dbReference type="InterPro" id="IPR000118">
    <property type="entry name" value="Granulin"/>
</dbReference>
<evidence type="ECO:0000259" key="10">
    <source>
        <dbReference type="SMART" id="SM00277"/>
    </source>
</evidence>
<evidence type="ECO:0000256" key="4">
    <source>
        <dbReference type="ARBA" id="ARBA00022801"/>
    </source>
</evidence>
<evidence type="ECO:0008006" key="15">
    <source>
        <dbReference type="Google" id="ProtNLM"/>
    </source>
</evidence>
<dbReference type="AlphaFoldDB" id="A0ABC9CS03"/>
<dbReference type="FunFam" id="3.90.70.10:FF:000068">
    <property type="entry name" value="Cysteine protease 1"/>
    <property type="match status" value="1"/>
</dbReference>
<evidence type="ECO:0000256" key="1">
    <source>
        <dbReference type="ARBA" id="ARBA00008455"/>
    </source>
</evidence>
<dbReference type="Gene3D" id="2.10.25.160">
    <property type="entry name" value="Granulin"/>
    <property type="match status" value="1"/>
</dbReference>
<dbReference type="Pfam" id="PF00112">
    <property type="entry name" value="Peptidase_C1"/>
    <property type="match status" value="1"/>
</dbReference>
<dbReference type="Gene3D" id="3.90.70.10">
    <property type="entry name" value="Cysteine proteinases"/>
    <property type="match status" value="1"/>
</dbReference>
<feature type="domain" description="Peptidase C1A papain C-terminal" evidence="11">
    <location>
        <begin position="170"/>
        <end position="385"/>
    </location>
</feature>
<dbReference type="EMBL" id="OZ075140">
    <property type="protein sequence ID" value="CAL5025068.1"/>
    <property type="molecule type" value="Genomic_DNA"/>
</dbReference>
<keyword evidence="5" id="KW-0788">Thiol protease</keyword>
<dbReference type="SUPFAM" id="SSF57277">
    <property type="entry name" value="Granulin repeat"/>
    <property type="match status" value="1"/>
</dbReference>
<dbReference type="SMART" id="SM00848">
    <property type="entry name" value="Inhibitor_I29"/>
    <property type="match status" value="1"/>
</dbReference>
<reference evidence="13" key="1">
    <citation type="submission" date="2024-10" db="EMBL/GenBank/DDBJ databases">
        <authorList>
            <person name="Ryan C."/>
        </authorList>
    </citation>
    <scope>NUCLEOTIDE SEQUENCE [LARGE SCALE GENOMIC DNA]</scope>
</reference>
<dbReference type="PROSITE" id="PS00639">
    <property type="entry name" value="THIOL_PROTEASE_HIS"/>
    <property type="match status" value="1"/>
</dbReference>
<feature type="region of interest" description="Disordered" evidence="9">
    <location>
        <begin position="1"/>
        <end position="28"/>
    </location>
</feature>
<dbReference type="InterPro" id="IPR037277">
    <property type="entry name" value="Granulin_sf"/>
</dbReference>
<dbReference type="Proteomes" id="UP001497457">
    <property type="component" value="Chromosome 30rd"/>
</dbReference>
<keyword evidence="8" id="KW-0325">Glycoprotein</keyword>
<keyword evidence="7" id="KW-1015">Disulfide bond</keyword>
<dbReference type="InterPro" id="IPR025661">
    <property type="entry name" value="Pept_asp_AS"/>
</dbReference>
<dbReference type="InterPro" id="IPR000668">
    <property type="entry name" value="Peptidase_C1A_C"/>
</dbReference>
<evidence type="ECO:0000256" key="2">
    <source>
        <dbReference type="ARBA" id="ARBA00022670"/>
    </source>
</evidence>
<keyword evidence="2" id="KW-0645">Protease</keyword>
<name>A0ABC9CS03_9POAL</name>
<feature type="compositionally biased region" description="Pro residues" evidence="9">
    <location>
        <begin position="1"/>
        <end position="12"/>
    </location>
</feature>
<evidence type="ECO:0000256" key="3">
    <source>
        <dbReference type="ARBA" id="ARBA00022729"/>
    </source>
</evidence>
<dbReference type="Pfam" id="PF00396">
    <property type="entry name" value="Granulin"/>
    <property type="match status" value="1"/>
</dbReference>
<dbReference type="PROSITE" id="PS00640">
    <property type="entry name" value="THIOL_PROTEASE_ASN"/>
    <property type="match status" value="1"/>
</dbReference>
<dbReference type="GO" id="GO:0008234">
    <property type="term" value="F:cysteine-type peptidase activity"/>
    <property type="evidence" value="ECO:0007669"/>
    <property type="project" value="UniProtKB-KW"/>
</dbReference>
<feature type="domain" description="Granulins" evidence="10">
    <location>
        <begin position="408"/>
        <end position="465"/>
    </location>
</feature>
<keyword evidence="14" id="KW-1185">Reference proteome</keyword>
<dbReference type="InterPro" id="IPR000169">
    <property type="entry name" value="Pept_cys_AS"/>
</dbReference>
<dbReference type="InterPro" id="IPR039417">
    <property type="entry name" value="Peptidase_C1A_papain-like"/>
</dbReference>
<proteinExistence type="inferred from homology"/>
<evidence type="ECO:0000256" key="5">
    <source>
        <dbReference type="ARBA" id="ARBA00022807"/>
    </source>
</evidence>
<dbReference type="PANTHER" id="PTHR12411">
    <property type="entry name" value="CYSTEINE PROTEASE FAMILY C1-RELATED"/>
    <property type="match status" value="1"/>
</dbReference>
<comment type="similarity">
    <text evidence="1">Belongs to the peptidase C1 family.</text>
</comment>
<evidence type="ECO:0000256" key="9">
    <source>
        <dbReference type="SAM" id="MobiDB-lite"/>
    </source>
</evidence>
<dbReference type="InterPro" id="IPR013128">
    <property type="entry name" value="Peptidase_C1A"/>
</dbReference>
<keyword evidence="6" id="KW-0865">Zymogen</keyword>
<accession>A0ABC9CS03</accession>
<keyword evidence="4" id="KW-0378">Hydrolase</keyword>
<evidence type="ECO:0000313" key="13">
    <source>
        <dbReference type="EMBL" id="CAL5025068.1"/>
    </source>
</evidence>
<dbReference type="FunFam" id="2.10.25.160:FF:000002">
    <property type="entry name" value="Cysteine protease 1"/>
    <property type="match status" value="1"/>
</dbReference>
<evidence type="ECO:0000259" key="11">
    <source>
        <dbReference type="SMART" id="SM00645"/>
    </source>
</evidence>
<protein>
    <recommendedName>
        <fullName evidence="15">Oryzain alpha chain</fullName>
    </recommendedName>
</protein>